<dbReference type="InterPro" id="IPR053288">
    <property type="entry name" value="TGD_Bridge_Protein"/>
</dbReference>
<dbReference type="PANTHER" id="PTHR34201">
    <property type="entry name" value="GLYCINE-RICH PROTEIN"/>
    <property type="match status" value="1"/>
</dbReference>
<dbReference type="KEGG" id="cam:101494655"/>
<keyword evidence="1" id="KW-0812">Transmembrane</keyword>
<dbReference type="PANTHER" id="PTHR34201:SF1">
    <property type="entry name" value="GLYCINE-RICH PROTEIN"/>
    <property type="match status" value="1"/>
</dbReference>
<keyword evidence="1" id="KW-0472">Membrane</keyword>
<dbReference type="eggNOG" id="ENOG502RZJA">
    <property type="taxonomic scope" value="Eukaryota"/>
</dbReference>
<evidence type="ECO:0000313" key="3">
    <source>
        <dbReference type="RefSeq" id="XP_004512593.1"/>
    </source>
</evidence>
<proteinExistence type="predicted"/>
<dbReference type="PaxDb" id="3827-XP_004512592.1"/>
<organism evidence="2 3">
    <name type="scientific">Cicer arietinum</name>
    <name type="common">Chickpea</name>
    <name type="synonym">Garbanzo</name>
    <dbReference type="NCBI Taxonomy" id="3827"/>
    <lineage>
        <taxon>Eukaryota</taxon>
        <taxon>Viridiplantae</taxon>
        <taxon>Streptophyta</taxon>
        <taxon>Embryophyta</taxon>
        <taxon>Tracheophyta</taxon>
        <taxon>Spermatophyta</taxon>
        <taxon>Magnoliopsida</taxon>
        <taxon>eudicotyledons</taxon>
        <taxon>Gunneridae</taxon>
        <taxon>Pentapetalae</taxon>
        <taxon>rosids</taxon>
        <taxon>fabids</taxon>
        <taxon>Fabales</taxon>
        <taxon>Fabaceae</taxon>
        <taxon>Papilionoideae</taxon>
        <taxon>50 kb inversion clade</taxon>
        <taxon>NPAAA clade</taxon>
        <taxon>Hologalegina</taxon>
        <taxon>IRL clade</taxon>
        <taxon>Cicereae</taxon>
        <taxon>Cicer</taxon>
    </lineage>
</organism>
<dbReference type="STRING" id="3827.A0A1S2Z007"/>
<keyword evidence="1" id="KW-1133">Transmembrane helix</keyword>
<dbReference type="Proteomes" id="UP000087171">
    <property type="component" value="Chromosome Ca8"/>
</dbReference>
<accession>A0A1S2Z007</accession>
<sequence>MNNSDDDKGLLWKLPVVKSNNFGKVGPAFGFGAGCGFGFGLGLLGGVGIGPGIPGLQVGFGLGAGCGVGLGFGYGMGKGIAQDEYRRYSNVGNPFRGSGSIISEDDITALVDDIVINTKKLIKATSRELDKWRR</sequence>
<feature type="transmembrane region" description="Helical" evidence="1">
    <location>
        <begin position="28"/>
        <end position="49"/>
    </location>
</feature>
<feature type="transmembrane region" description="Helical" evidence="1">
    <location>
        <begin position="55"/>
        <end position="77"/>
    </location>
</feature>
<protein>
    <submittedName>
        <fullName evidence="3">Keratin-associated protein 19-2</fullName>
    </submittedName>
</protein>
<dbReference type="GeneID" id="101494655"/>
<reference evidence="2" key="1">
    <citation type="journal article" date="2013" name="Nat. Biotechnol.">
        <title>Draft genome sequence of chickpea (Cicer arietinum) provides a resource for trait improvement.</title>
        <authorList>
            <person name="Varshney R.K."/>
            <person name="Song C."/>
            <person name="Saxena R.K."/>
            <person name="Azam S."/>
            <person name="Yu S."/>
            <person name="Sharpe A.G."/>
            <person name="Cannon S."/>
            <person name="Baek J."/>
            <person name="Rosen B.D."/>
            <person name="Tar'an B."/>
            <person name="Millan T."/>
            <person name="Zhang X."/>
            <person name="Ramsay L.D."/>
            <person name="Iwata A."/>
            <person name="Wang Y."/>
            <person name="Nelson W."/>
            <person name="Farmer A.D."/>
            <person name="Gaur P.M."/>
            <person name="Soderlund C."/>
            <person name="Penmetsa R.V."/>
            <person name="Xu C."/>
            <person name="Bharti A.K."/>
            <person name="He W."/>
            <person name="Winter P."/>
            <person name="Zhao S."/>
            <person name="Hane J.K."/>
            <person name="Carrasquilla-Garcia N."/>
            <person name="Condie J.A."/>
            <person name="Upadhyaya H.D."/>
            <person name="Luo M.C."/>
            <person name="Thudi M."/>
            <person name="Gowda C.L."/>
            <person name="Singh N.P."/>
            <person name="Lichtenzveig J."/>
            <person name="Gali K.K."/>
            <person name="Rubio J."/>
            <person name="Nadarajan N."/>
            <person name="Dolezel J."/>
            <person name="Bansal K.C."/>
            <person name="Xu X."/>
            <person name="Edwards D."/>
            <person name="Zhang G."/>
            <person name="Kahl G."/>
            <person name="Gil J."/>
            <person name="Singh K.B."/>
            <person name="Datta S.K."/>
            <person name="Jackson S.A."/>
            <person name="Wang J."/>
            <person name="Cook D.R."/>
        </authorList>
    </citation>
    <scope>NUCLEOTIDE SEQUENCE [LARGE SCALE GENOMIC DNA]</scope>
    <source>
        <strain evidence="2">cv. CDC Frontier</strain>
    </source>
</reference>
<evidence type="ECO:0000256" key="1">
    <source>
        <dbReference type="SAM" id="Phobius"/>
    </source>
</evidence>
<gene>
    <name evidence="3" type="primary">LOC101494655</name>
</gene>
<name>A0A1S2Z007_CICAR</name>
<keyword evidence="2" id="KW-1185">Reference proteome</keyword>
<evidence type="ECO:0000313" key="2">
    <source>
        <dbReference type="Proteomes" id="UP000087171"/>
    </source>
</evidence>
<reference evidence="3" key="2">
    <citation type="submission" date="2025-08" db="UniProtKB">
        <authorList>
            <consortium name="RefSeq"/>
        </authorList>
    </citation>
    <scope>IDENTIFICATION</scope>
    <source>
        <tissue evidence="3">Etiolated seedlings</tissue>
    </source>
</reference>
<dbReference type="RefSeq" id="XP_004512593.1">
    <property type="nucleotide sequence ID" value="XM_004512536.3"/>
</dbReference>
<dbReference type="AlphaFoldDB" id="A0A1S2Z007"/>
<dbReference type="OrthoDB" id="1933362at2759"/>